<dbReference type="Proteomes" id="UP000263232">
    <property type="component" value="Chromosome"/>
</dbReference>
<dbReference type="InterPro" id="IPR001387">
    <property type="entry name" value="Cro/C1-type_HTH"/>
</dbReference>
<dbReference type="AlphaFoldDB" id="A0A347WMB8"/>
<sequence>MKLFYKYFDLERLAAIANERNVTFSAIAQAAGMNPNSLSKNFHAKTAMSLFTLYVIVETLNLSRNEIIDVFFKGR</sequence>
<evidence type="ECO:0000313" key="2">
    <source>
        <dbReference type="Proteomes" id="UP000263232"/>
    </source>
</evidence>
<organism evidence="1 2">
    <name type="scientific">Suicoccus acidiformans</name>
    <dbReference type="NCBI Taxonomy" id="2036206"/>
    <lineage>
        <taxon>Bacteria</taxon>
        <taxon>Bacillati</taxon>
        <taxon>Bacillota</taxon>
        <taxon>Bacilli</taxon>
        <taxon>Lactobacillales</taxon>
        <taxon>Aerococcaceae</taxon>
        <taxon>Suicoccus</taxon>
    </lineage>
</organism>
<gene>
    <name evidence="1" type="ORF">CL176_09560</name>
</gene>
<reference evidence="1 2" key="1">
    <citation type="submission" date="2017-09" db="EMBL/GenBank/DDBJ databases">
        <title>Complete genome sequence of Oxytococcus suis strain ZY16052.</title>
        <authorList>
            <person name="Li F."/>
        </authorList>
    </citation>
    <scope>NUCLEOTIDE SEQUENCE [LARGE SCALE GENOMIC DNA]</scope>
    <source>
        <strain evidence="1 2">ZY16052</strain>
    </source>
</reference>
<dbReference type="KEGG" id="abae:CL176_09560"/>
<name>A0A347WMB8_9LACT</name>
<proteinExistence type="predicted"/>
<keyword evidence="2" id="KW-1185">Reference proteome</keyword>
<dbReference type="EMBL" id="CP023434">
    <property type="protein sequence ID" value="AXY26225.1"/>
    <property type="molecule type" value="Genomic_DNA"/>
</dbReference>
<dbReference type="GO" id="GO:0003677">
    <property type="term" value="F:DNA binding"/>
    <property type="evidence" value="ECO:0007669"/>
    <property type="project" value="InterPro"/>
</dbReference>
<accession>A0A347WMB8</accession>
<dbReference type="RefSeq" id="WP_118991120.1">
    <property type="nucleotide sequence ID" value="NZ_CP023434.1"/>
</dbReference>
<evidence type="ECO:0000313" key="1">
    <source>
        <dbReference type="EMBL" id="AXY26225.1"/>
    </source>
</evidence>
<dbReference type="SUPFAM" id="SSF47413">
    <property type="entry name" value="lambda repressor-like DNA-binding domains"/>
    <property type="match status" value="1"/>
</dbReference>
<dbReference type="InterPro" id="IPR010982">
    <property type="entry name" value="Lambda_DNA-bd_dom_sf"/>
</dbReference>
<dbReference type="Gene3D" id="1.10.260.40">
    <property type="entry name" value="lambda repressor-like DNA-binding domains"/>
    <property type="match status" value="1"/>
</dbReference>
<protein>
    <submittedName>
        <fullName evidence="1">Uncharacterized protein</fullName>
    </submittedName>
</protein>
<dbReference type="CDD" id="cd00093">
    <property type="entry name" value="HTH_XRE"/>
    <property type="match status" value="1"/>
</dbReference>